<comment type="caution">
    <text evidence="4">The sequence shown here is derived from an EMBL/GenBank/DDBJ whole genome shotgun (WGS) entry which is preliminary data.</text>
</comment>
<dbReference type="NCBIfam" id="TIGR00350">
    <property type="entry name" value="lytR_cpsA_psr"/>
    <property type="match status" value="1"/>
</dbReference>
<evidence type="ECO:0000313" key="5">
    <source>
        <dbReference type="Proteomes" id="UP000273159"/>
    </source>
</evidence>
<dbReference type="AlphaFoldDB" id="A0A3B0FEB0"/>
<dbReference type="Pfam" id="PF03816">
    <property type="entry name" value="LytR_cpsA_psr"/>
    <property type="match status" value="1"/>
</dbReference>
<dbReference type="InterPro" id="IPR004474">
    <property type="entry name" value="LytR_CpsA_psr"/>
</dbReference>
<evidence type="ECO:0000256" key="2">
    <source>
        <dbReference type="SAM" id="MobiDB-lite"/>
    </source>
</evidence>
<evidence type="ECO:0000259" key="3">
    <source>
        <dbReference type="Pfam" id="PF03816"/>
    </source>
</evidence>
<feature type="domain" description="Cell envelope-related transcriptional attenuator" evidence="3">
    <location>
        <begin position="140"/>
        <end position="282"/>
    </location>
</feature>
<feature type="compositionally biased region" description="Low complexity" evidence="2">
    <location>
        <begin position="74"/>
        <end position="86"/>
    </location>
</feature>
<feature type="region of interest" description="Disordered" evidence="2">
    <location>
        <begin position="60"/>
        <end position="113"/>
    </location>
</feature>
<dbReference type="InterPro" id="IPR050922">
    <property type="entry name" value="LytR/CpsA/Psr_CW_biosynth"/>
</dbReference>
<evidence type="ECO:0000256" key="1">
    <source>
        <dbReference type="ARBA" id="ARBA00006068"/>
    </source>
</evidence>
<dbReference type="Proteomes" id="UP000273159">
    <property type="component" value="Unassembled WGS sequence"/>
</dbReference>
<sequence>MALQPNYPSTLASGTSGRRRRRPLRTILLVLLAVAVLVPASAGAYLYSLGQVFDSQRTTLDNPFPAESTRPQRQQAGGDPQAAAGGAAAGGPGAGPAAAGSQQDGAESGTGGGLNILVMGSDSRGATADEALSGGNSNQRADTLMLVHIPADRTRIYSISLMRDLWIDIPGHGRAKINAALAYGGVPLMVQTVESLFNQRIDHVAMIDFEGFVGMTDALGGVEVNVTQPFVSLHDNFTFSAGPQTLDGERALEFVRERYAYADGDYQRVRNQQAFVKALFAKNLSAETLLNPVKVHNVISSMAPFISVDSGLDAAALARLALELREVRAGDMVMFTLPTLGTGTSADGQSIVLPDYSSVAGISQALAGDSLDNFVASRGLAGGH</sequence>
<evidence type="ECO:0000313" key="4">
    <source>
        <dbReference type="EMBL" id="RKO19851.1"/>
    </source>
</evidence>
<dbReference type="RefSeq" id="WP_120693701.1">
    <property type="nucleotide sequence ID" value="NZ_RBNH01000031.1"/>
</dbReference>
<reference evidence="5" key="2">
    <citation type="submission" date="2018-10" db="EMBL/GenBank/DDBJ databases">
        <authorList>
            <person name="Wang Y."/>
            <person name="Wang J."/>
            <person name="Yang X."/>
            <person name="Wang Z."/>
            <person name="Huang Y."/>
        </authorList>
    </citation>
    <scope>NUCLEOTIDE SEQUENCE [LARGE SCALE GENOMIC DNA]</scope>
    <source>
        <strain evidence="5">J015</strain>
    </source>
</reference>
<protein>
    <submittedName>
        <fullName evidence="4">LytR family transcriptional regulator</fullName>
    </submittedName>
</protein>
<organism evidence="4 5">
    <name type="scientific">Pseudarthrobacter phenanthrenivorans</name>
    <name type="common">Arthrobacter phenanthrenivorans</name>
    <dbReference type="NCBI Taxonomy" id="361575"/>
    <lineage>
        <taxon>Bacteria</taxon>
        <taxon>Bacillati</taxon>
        <taxon>Actinomycetota</taxon>
        <taxon>Actinomycetes</taxon>
        <taxon>Micrococcales</taxon>
        <taxon>Micrococcaceae</taxon>
        <taxon>Pseudarthrobacter</taxon>
    </lineage>
</organism>
<dbReference type="Gene3D" id="3.40.630.190">
    <property type="entry name" value="LCP protein"/>
    <property type="match status" value="1"/>
</dbReference>
<name>A0A3B0FEB0_PSEPS</name>
<gene>
    <name evidence="4" type="ORF">D7Z96_19925</name>
</gene>
<comment type="similarity">
    <text evidence="1">Belongs to the LytR/CpsA/Psr (LCP) family.</text>
</comment>
<dbReference type="PANTHER" id="PTHR33392">
    <property type="entry name" value="POLYISOPRENYL-TEICHOIC ACID--PEPTIDOGLYCAN TEICHOIC ACID TRANSFERASE TAGU"/>
    <property type="match status" value="1"/>
</dbReference>
<accession>A0A3B0FEB0</accession>
<feature type="compositionally biased region" description="Low complexity" evidence="2">
    <location>
        <begin position="95"/>
        <end position="106"/>
    </location>
</feature>
<dbReference type="PANTHER" id="PTHR33392:SF6">
    <property type="entry name" value="POLYISOPRENYL-TEICHOIC ACID--PEPTIDOGLYCAN TEICHOIC ACID TRANSFERASE TAGU"/>
    <property type="match status" value="1"/>
</dbReference>
<proteinExistence type="inferred from homology"/>
<dbReference type="EMBL" id="RBNH01000031">
    <property type="protein sequence ID" value="RKO19851.1"/>
    <property type="molecule type" value="Genomic_DNA"/>
</dbReference>
<reference evidence="4 5" key="1">
    <citation type="submission" date="2018-10" db="EMBL/GenBank/DDBJ databases">
        <title>Genome-guide identification and characterization of bacteria that degrade polycyclic aromatic hydrocarbons and resist hexavalent chromium simultaneously.</title>
        <authorList>
            <person name="Feng H."/>
        </authorList>
    </citation>
    <scope>NUCLEOTIDE SEQUENCE [LARGE SCALE GENOMIC DNA]</scope>
    <source>
        <strain evidence="4 5">J015</strain>
    </source>
</reference>